<gene>
    <name evidence="2" type="ORF">ANANG_G00202320</name>
</gene>
<name>A0A9D3RQI1_ANGAN</name>
<dbReference type="Proteomes" id="UP001044222">
    <property type="component" value="Chromosome 11"/>
</dbReference>
<feature type="compositionally biased region" description="Low complexity" evidence="1">
    <location>
        <begin position="58"/>
        <end position="67"/>
    </location>
</feature>
<feature type="region of interest" description="Disordered" evidence="1">
    <location>
        <begin position="54"/>
        <end position="109"/>
    </location>
</feature>
<proteinExistence type="predicted"/>
<feature type="compositionally biased region" description="Pro residues" evidence="1">
    <location>
        <begin position="93"/>
        <end position="105"/>
    </location>
</feature>
<reference evidence="2" key="1">
    <citation type="submission" date="2021-01" db="EMBL/GenBank/DDBJ databases">
        <title>A chromosome-scale assembly of European eel, Anguilla anguilla.</title>
        <authorList>
            <person name="Henkel C."/>
            <person name="Jong-Raadsen S.A."/>
            <person name="Dufour S."/>
            <person name="Weltzien F.-A."/>
            <person name="Palstra A.P."/>
            <person name="Pelster B."/>
            <person name="Spaink H.P."/>
            <person name="Van Den Thillart G.E."/>
            <person name="Jansen H."/>
            <person name="Zahm M."/>
            <person name="Klopp C."/>
            <person name="Cedric C."/>
            <person name="Louis A."/>
            <person name="Berthelot C."/>
            <person name="Parey E."/>
            <person name="Roest Crollius H."/>
            <person name="Montfort J."/>
            <person name="Robinson-Rechavi M."/>
            <person name="Bucao C."/>
            <person name="Bouchez O."/>
            <person name="Gislard M."/>
            <person name="Lluch J."/>
            <person name="Milhes M."/>
            <person name="Lampietro C."/>
            <person name="Lopez Roques C."/>
            <person name="Donnadieu C."/>
            <person name="Braasch I."/>
            <person name="Desvignes T."/>
            <person name="Postlethwait J."/>
            <person name="Bobe J."/>
            <person name="Guiguen Y."/>
            <person name="Dirks R."/>
        </authorList>
    </citation>
    <scope>NUCLEOTIDE SEQUENCE</scope>
    <source>
        <strain evidence="2">Tag_6206</strain>
        <tissue evidence="2">Liver</tissue>
    </source>
</reference>
<comment type="caution">
    <text evidence="2">The sequence shown here is derived from an EMBL/GenBank/DDBJ whole genome shotgun (WGS) entry which is preliminary data.</text>
</comment>
<organism evidence="2 3">
    <name type="scientific">Anguilla anguilla</name>
    <name type="common">European freshwater eel</name>
    <name type="synonym">Muraena anguilla</name>
    <dbReference type="NCBI Taxonomy" id="7936"/>
    <lineage>
        <taxon>Eukaryota</taxon>
        <taxon>Metazoa</taxon>
        <taxon>Chordata</taxon>
        <taxon>Craniata</taxon>
        <taxon>Vertebrata</taxon>
        <taxon>Euteleostomi</taxon>
        <taxon>Actinopterygii</taxon>
        <taxon>Neopterygii</taxon>
        <taxon>Teleostei</taxon>
        <taxon>Anguilliformes</taxon>
        <taxon>Anguillidae</taxon>
        <taxon>Anguilla</taxon>
    </lineage>
</organism>
<evidence type="ECO:0000256" key="1">
    <source>
        <dbReference type="SAM" id="MobiDB-lite"/>
    </source>
</evidence>
<dbReference type="EMBL" id="JAFIRN010000011">
    <property type="protein sequence ID" value="KAG5839188.1"/>
    <property type="molecule type" value="Genomic_DNA"/>
</dbReference>
<protein>
    <submittedName>
        <fullName evidence="2">Uncharacterized protein</fullName>
    </submittedName>
</protein>
<sequence length="288" mass="31688">MLPVLYAESAQGYLPAFCSRHTHRIPHETFPTFAFIRVSISEHRVEHRGELLGDALQGSGSSEMSSSPAHQLPSTLWRRRRRKRRSGEQAAPVDPPKPPRNPPETPTVGTACSLAIATRERSGMADLDRHVGVASERKTEIGRIGEGVAGVSPPSATCFSSAPPRRFLPCPPARQSQTLARKLKRGLYQTHRDTAGTQRLPEGSRVPFVRLERLRMPPASGRLLVSQISTERSRHNGPHPDPELPPEGAVSPEPARSCTSQAHRRKITIAIPVPVSLPFVSLRRIQQV</sequence>
<evidence type="ECO:0000313" key="3">
    <source>
        <dbReference type="Proteomes" id="UP001044222"/>
    </source>
</evidence>
<keyword evidence="3" id="KW-1185">Reference proteome</keyword>
<accession>A0A9D3RQI1</accession>
<dbReference type="AlphaFoldDB" id="A0A9D3RQI1"/>
<feature type="region of interest" description="Disordered" evidence="1">
    <location>
        <begin position="231"/>
        <end position="260"/>
    </location>
</feature>
<evidence type="ECO:0000313" key="2">
    <source>
        <dbReference type="EMBL" id="KAG5839188.1"/>
    </source>
</evidence>
<feature type="compositionally biased region" description="Basic and acidic residues" evidence="1">
    <location>
        <begin position="231"/>
        <end position="242"/>
    </location>
</feature>